<accession>A0A9J6F4Y6</accession>
<name>A0A9J6F4Y6_RHIMP</name>
<proteinExistence type="predicted"/>
<evidence type="ECO:0000256" key="1">
    <source>
        <dbReference type="SAM" id="Coils"/>
    </source>
</evidence>
<keyword evidence="1" id="KW-0175">Coiled coil</keyword>
<reference evidence="2" key="1">
    <citation type="journal article" date="2020" name="Cell">
        <title>Large-Scale Comparative Analyses of Tick Genomes Elucidate Their Genetic Diversity and Vector Capacities.</title>
        <authorList>
            <consortium name="Tick Genome and Microbiome Consortium (TIGMIC)"/>
            <person name="Jia N."/>
            <person name="Wang J."/>
            <person name="Shi W."/>
            <person name="Du L."/>
            <person name="Sun Y."/>
            <person name="Zhan W."/>
            <person name="Jiang J.F."/>
            <person name="Wang Q."/>
            <person name="Zhang B."/>
            <person name="Ji P."/>
            <person name="Bell-Sakyi L."/>
            <person name="Cui X.M."/>
            <person name="Yuan T.T."/>
            <person name="Jiang B.G."/>
            <person name="Yang W.F."/>
            <person name="Lam T.T."/>
            <person name="Chang Q.C."/>
            <person name="Ding S.J."/>
            <person name="Wang X.J."/>
            <person name="Zhu J.G."/>
            <person name="Ruan X.D."/>
            <person name="Zhao L."/>
            <person name="Wei J.T."/>
            <person name="Ye R.Z."/>
            <person name="Que T.C."/>
            <person name="Du C.H."/>
            <person name="Zhou Y.H."/>
            <person name="Cheng J.X."/>
            <person name="Dai P.F."/>
            <person name="Guo W.B."/>
            <person name="Han X.H."/>
            <person name="Huang E.J."/>
            <person name="Li L.F."/>
            <person name="Wei W."/>
            <person name="Gao Y.C."/>
            <person name="Liu J.Z."/>
            <person name="Shao H.Z."/>
            <person name="Wang X."/>
            <person name="Wang C.C."/>
            <person name="Yang T.C."/>
            <person name="Huo Q.B."/>
            <person name="Li W."/>
            <person name="Chen H.Y."/>
            <person name="Chen S.E."/>
            <person name="Zhou L.G."/>
            <person name="Ni X.B."/>
            <person name="Tian J.H."/>
            <person name="Sheng Y."/>
            <person name="Liu T."/>
            <person name="Pan Y.S."/>
            <person name="Xia L.Y."/>
            <person name="Li J."/>
            <person name="Zhao F."/>
            <person name="Cao W.C."/>
        </authorList>
    </citation>
    <scope>NUCLEOTIDE SEQUENCE</scope>
    <source>
        <strain evidence="2">Rmic-2018</strain>
    </source>
</reference>
<dbReference type="EMBL" id="JABSTU010000001">
    <property type="protein sequence ID" value="KAH8041551.1"/>
    <property type="molecule type" value="Genomic_DNA"/>
</dbReference>
<organism evidence="2 3">
    <name type="scientific">Rhipicephalus microplus</name>
    <name type="common">Cattle tick</name>
    <name type="synonym">Boophilus microplus</name>
    <dbReference type="NCBI Taxonomy" id="6941"/>
    <lineage>
        <taxon>Eukaryota</taxon>
        <taxon>Metazoa</taxon>
        <taxon>Ecdysozoa</taxon>
        <taxon>Arthropoda</taxon>
        <taxon>Chelicerata</taxon>
        <taxon>Arachnida</taxon>
        <taxon>Acari</taxon>
        <taxon>Parasitiformes</taxon>
        <taxon>Ixodida</taxon>
        <taxon>Ixodoidea</taxon>
        <taxon>Ixodidae</taxon>
        <taxon>Rhipicephalinae</taxon>
        <taxon>Rhipicephalus</taxon>
        <taxon>Boophilus</taxon>
    </lineage>
</organism>
<feature type="coiled-coil region" evidence="1">
    <location>
        <begin position="8"/>
        <end position="49"/>
    </location>
</feature>
<comment type="caution">
    <text evidence="2">The sequence shown here is derived from an EMBL/GenBank/DDBJ whole genome shotgun (WGS) entry which is preliminary data.</text>
</comment>
<reference evidence="2" key="2">
    <citation type="submission" date="2021-09" db="EMBL/GenBank/DDBJ databases">
        <authorList>
            <person name="Jia N."/>
            <person name="Wang J."/>
            <person name="Shi W."/>
            <person name="Du L."/>
            <person name="Sun Y."/>
            <person name="Zhan W."/>
            <person name="Jiang J."/>
            <person name="Wang Q."/>
            <person name="Zhang B."/>
            <person name="Ji P."/>
            <person name="Sakyi L.B."/>
            <person name="Cui X."/>
            <person name="Yuan T."/>
            <person name="Jiang B."/>
            <person name="Yang W."/>
            <person name="Lam T.T.-Y."/>
            <person name="Chang Q."/>
            <person name="Ding S."/>
            <person name="Wang X."/>
            <person name="Zhu J."/>
            <person name="Ruan X."/>
            <person name="Zhao L."/>
            <person name="Wei J."/>
            <person name="Que T."/>
            <person name="Du C."/>
            <person name="Cheng J."/>
            <person name="Dai P."/>
            <person name="Han X."/>
            <person name="Huang E."/>
            <person name="Gao Y."/>
            <person name="Liu J."/>
            <person name="Shao H."/>
            <person name="Ye R."/>
            <person name="Li L."/>
            <person name="Wei W."/>
            <person name="Wang X."/>
            <person name="Wang C."/>
            <person name="Huo Q."/>
            <person name="Li W."/>
            <person name="Guo W."/>
            <person name="Chen H."/>
            <person name="Chen S."/>
            <person name="Zhou L."/>
            <person name="Zhou L."/>
            <person name="Ni X."/>
            <person name="Tian J."/>
            <person name="Zhou Y."/>
            <person name="Sheng Y."/>
            <person name="Liu T."/>
            <person name="Pan Y."/>
            <person name="Xia L."/>
            <person name="Li J."/>
            <person name="Zhao F."/>
            <person name="Cao W."/>
        </authorList>
    </citation>
    <scope>NUCLEOTIDE SEQUENCE</scope>
    <source>
        <strain evidence="2">Rmic-2018</strain>
        <tissue evidence="2">Larvae</tissue>
    </source>
</reference>
<evidence type="ECO:0000313" key="2">
    <source>
        <dbReference type="EMBL" id="KAH8041551.1"/>
    </source>
</evidence>
<dbReference type="AlphaFoldDB" id="A0A9J6F4Y6"/>
<evidence type="ECO:0000313" key="3">
    <source>
        <dbReference type="Proteomes" id="UP000821866"/>
    </source>
</evidence>
<dbReference type="Proteomes" id="UP000821866">
    <property type="component" value="Chromosome 1"/>
</dbReference>
<keyword evidence="3" id="KW-1185">Reference proteome</keyword>
<sequence>MGDILYERSELVKQLRSLSAIVHKLQAENEDLQESLEKATERVDTFKKEQAANRKRRRKASARVGVSARGISSRSLCEDVTLPRLLSSPAFNDYYAEEWPPPRRHRSGRLQRQKIQRDAYGHVTVQQCQHQEVYFDYFGSASVVGLDLHQEQRLAFMLPPTTAVTNLSRPVASQCAARQGRRSWHLGRAVGATR</sequence>
<gene>
    <name evidence="2" type="ORF">HPB51_016996</name>
</gene>
<protein>
    <submittedName>
        <fullName evidence="2">Uncharacterized protein</fullName>
    </submittedName>
</protein>